<reference evidence="7" key="1">
    <citation type="submission" date="2013-03" db="EMBL/GenBank/DDBJ databases">
        <authorList>
            <person name="Harkins D.M."/>
            <person name="Durkin A.S."/>
            <person name="Brinkac L.M."/>
            <person name="Haft D.H."/>
            <person name="Selengut J.D."/>
            <person name="Sanka R."/>
            <person name="DePew J."/>
            <person name="Purushe J."/>
            <person name="Hartskeerl R.A."/>
            <person name="Ahmed A."/>
            <person name="van der Linden H."/>
            <person name="Goris M.G.A."/>
            <person name="Vinetz J.M."/>
            <person name="Sutton G.G."/>
            <person name="Nierman W.C."/>
            <person name="Fouts D.E."/>
        </authorList>
    </citation>
    <scope>NUCLEOTIDE SEQUENCE [LARGE SCALE GENOMIC DNA]</scope>
    <source>
        <strain evidence="7">LT 11-33</strain>
    </source>
</reference>
<keyword evidence="4 5" id="KW-0472">Membrane</keyword>
<dbReference type="Proteomes" id="UP000012371">
    <property type="component" value="Unassembled WGS sequence"/>
</dbReference>
<keyword evidence="2 5" id="KW-0812">Transmembrane</keyword>
<dbReference type="InterPro" id="IPR010432">
    <property type="entry name" value="RDD"/>
</dbReference>
<evidence type="ECO:0000256" key="2">
    <source>
        <dbReference type="ARBA" id="ARBA00022692"/>
    </source>
</evidence>
<evidence type="ECO:0000259" key="6">
    <source>
        <dbReference type="Pfam" id="PF06271"/>
    </source>
</evidence>
<dbReference type="AlphaFoldDB" id="N1VR29"/>
<sequence>MSNKPSNHYTSRLLAKVFDIKIAEIASYYLLDFFLINVDRIVEVQILSHIVTVLVFIVYDSSFQFFADGSLGKKIFNIHLISKEEENHKIPFQKILYRSVYVCCFGLGLLLPKISILFALFTFYYLYRNGTTHWDKILKLRPVYKPISYGRMVWIAVCFLFLLSSYFQILRNYF</sequence>
<evidence type="ECO:0000256" key="5">
    <source>
        <dbReference type="SAM" id="Phobius"/>
    </source>
</evidence>
<proteinExistence type="predicted"/>
<evidence type="ECO:0000256" key="3">
    <source>
        <dbReference type="ARBA" id="ARBA00022989"/>
    </source>
</evidence>
<dbReference type="STRING" id="1257025.LEP1GSC203_3752"/>
<protein>
    <submittedName>
        <fullName evidence="7">RDD family protein</fullName>
    </submittedName>
</protein>
<evidence type="ECO:0000313" key="7">
    <source>
        <dbReference type="EMBL" id="EMY62184.1"/>
    </source>
</evidence>
<evidence type="ECO:0000256" key="1">
    <source>
        <dbReference type="ARBA" id="ARBA00004141"/>
    </source>
</evidence>
<dbReference type="GO" id="GO:0016020">
    <property type="term" value="C:membrane"/>
    <property type="evidence" value="ECO:0007669"/>
    <property type="project" value="UniProtKB-SubCell"/>
</dbReference>
<feature type="transmembrane region" description="Helical" evidence="5">
    <location>
        <begin position="147"/>
        <end position="167"/>
    </location>
</feature>
<feature type="domain" description="RDD" evidence="6">
    <location>
        <begin position="10"/>
        <end position="137"/>
    </location>
</feature>
<keyword evidence="8" id="KW-1185">Reference proteome</keyword>
<organism evidence="7 8">
    <name type="scientific">Leptospira terpstrae serovar Hualin str. LT 11-33 = ATCC 700639</name>
    <dbReference type="NCBI Taxonomy" id="1257025"/>
    <lineage>
        <taxon>Bacteria</taxon>
        <taxon>Pseudomonadati</taxon>
        <taxon>Spirochaetota</taxon>
        <taxon>Spirochaetia</taxon>
        <taxon>Leptospirales</taxon>
        <taxon>Leptospiraceae</taxon>
        <taxon>Leptospira</taxon>
    </lineage>
</organism>
<evidence type="ECO:0000256" key="4">
    <source>
        <dbReference type="ARBA" id="ARBA00023136"/>
    </source>
</evidence>
<dbReference type="EMBL" id="AOGW02000009">
    <property type="protein sequence ID" value="EMY62184.1"/>
    <property type="molecule type" value="Genomic_DNA"/>
</dbReference>
<dbReference type="RefSeq" id="WP_002973528.1">
    <property type="nucleotide sequence ID" value="NZ_AOGW02000009.1"/>
</dbReference>
<dbReference type="Pfam" id="PF06271">
    <property type="entry name" value="RDD"/>
    <property type="match status" value="1"/>
</dbReference>
<comment type="caution">
    <text evidence="7">The sequence shown here is derived from an EMBL/GenBank/DDBJ whole genome shotgun (WGS) entry which is preliminary data.</text>
</comment>
<comment type="subcellular location">
    <subcellularLocation>
        <location evidence="1">Membrane</location>
        <topology evidence="1">Multi-pass membrane protein</topology>
    </subcellularLocation>
</comment>
<name>N1VR29_9LEPT</name>
<keyword evidence="3 5" id="KW-1133">Transmembrane helix</keyword>
<evidence type="ECO:0000313" key="8">
    <source>
        <dbReference type="Proteomes" id="UP000012371"/>
    </source>
</evidence>
<feature type="transmembrane region" description="Helical" evidence="5">
    <location>
        <begin position="46"/>
        <end position="67"/>
    </location>
</feature>
<gene>
    <name evidence="7" type="ORF">LEP1GSC203_3752</name>
</gene>
<feature type="transmembrane region" description="Helical" evidence="5">
    <location>
        <begin position="99"/>
        <end position="127"/>
    </location>
</feature>
<accession>N1VR29</accession>